<evidence type="ECO:0000256" key="6">
    <source>
        <dbReference type="ARBA" id="ARBA00022989"/>
    </source>
</evidence>
<keyword evidence="3" id="KW-0813">Transport</keyword>
<keyword evidence="6 8" id="KW-1133">Transmembrane helix</keyword>
<dbReference type="SUPFAM" id="SSF161098">
    <property type="entry name" value="MetI-like"/>
    <property type="match status" value="1"/>
</dbReference>
<evidence type="ECO:0000256" key="1">
    <source>
        <dbReference type="ARBA" id="ARBA00004651"/>
    </source>
</evidence>
<feature type="transmembrane region" description="Helical" evidence="8">
    <location>
        <begin position="240"/>
        <end position="258"/>
    </location>
</feature>
<dbReference type="PANTHER" id="PTHR43470">
    <property type="entry name" value="PHOSPHATE TRANSPORT SYSTEM PERMEASE PROTEIN PSTA-RELATED"/>
    <property type="match status" value="1"/>
</dbReference>
<reference evidence="10" key="1">
    <citation type="submission" date="2022-04" db="EMBL/GenBank/DDBJ databases">
        <title>Complete genome sequences of Ezakiella coagulans and Fenollaria massiliensis.</title>
        <authorList>
            <person name="France M.T."/>
            <person name="Clifford J."/>
            <person name="Narina S."/>
            <person name="Rutt L."/>
            <person name="Ravel J."/>
        </authorList>
    </citation>
    <scope>NUCLEOTIDE SEQUENCE</scope>
    <source>
        <strain evidence="10">C0061C2</strain>
    </source>
</reference>
<feature type="transmembrane region" description="Helical" evidence="8">
    <location>
        <begin position="184"/>
        <end position="206"/>
    </location>
</feature>
<feature type="transmembrane region" description="Helical" evidence="8">
    <location>
        <begin position="12"/>
        <end position="32"/>
    </location>
</feature>
<feature type="transmembrane region" description="Helical" evidence="8">
    <location>
        <begin position="125"/>
        <end position="143"/>
    </location>
</feature>
<dbReference type="Pfam" id="PF00528">
    <property type="entry name" value="BPD_transp_1"/>
    <property type="match status" value="1"/>
</dbReference>
<evidence type="ECO:0000256" key="4">
    <source>
        <dbReference type="ARBA" id="ARBA00022475"/>
    </source>
</evidence>
<evidence type="ECO:0000313" key="11">
    <source>
        <dbReference type="Proteomes" id="UP000831151"/>
    </source>
</evidence>
<dbReference type="AlphaFoldDB" id="A0A9E7DJW7"/>
<evidence type="ECO:0000256" key="5">
    <source>
        <dbReference type="ARBA" id="ARBA00022692"/>
    </source>
</evidence>
<dbReference type="InterPro" id="IPR005672">
    <property type="entry name" value="Phosphate_PstA"/>
</dbReference>
<dbReference type="EMBL" id="CP096649">
    <property type="protein sequence ID" value="UQK59117.1"/>
    <property type="molecule type" value="Genomic_DNA"/>
</dbReference>
<organism evidence="10 11">
    <name type="scientific">Fenollaria massiliensis</name>
    <dbReference type="NCBI Taxonomy" id="938288"/>
    <lineage>
        <taxon>Bacteria</taxon>
        <taxon>Bacillati</taxon>
        <taxon>Bacillota</taxon>
        <taxon>Clostridia</taxon>
        <taxon>Eubacteriales</taxon>
        <taxon>Fenollaria</taxon>
    </lineage>
</organism>
<keyword evidence="11" id="KW-1185">Reference proteome</keyword>
<evidence type="ECO:0000313" key="10">
    <source>
        <dbReference type="EMBL" id="UQK59117.1"/>
    </source>
</evidence>
<keyword evidence="4 8" id="KW-1003">Cell membrane</keyword>
<sequence>MSKFLKILIKTAAYFTLATLIFIILYISINGIPNLRPSLFAFKYTTENVSMLPSLITTLIVVILTLLAAVPIGVASAIYLSEYANKSSRVVRLIRLGTESLAGIPSIIYGLFGLILFVYQMQMQYSVAACVLTAIIMVLPIIIRTSEEALLSVPDSFRKASYGLGAGKLSTIFKVVLPPAMNGILAGIILAIGRIVGETAAFIYTLGNTTGLPTGLNQSGRTLSLHMYSLSEEGFHVEESFATAFILLIVVVIINMLSTKLSRKVMSK</sequence>
<keyword evidence="5 8" id="KW-0812">Transmembrane</keyword>
<feature type="transmembrane region" description="Helical" evidence="8">
    <location>
        <begin position="101"/>
        <end position="119"/>
    </location>
</feature>
<dbReference type="Proteomes" id="UP000831151">
    <property type="component" value="Chromosome"/>
</dbReference>
<dbReference type="GO" id="GO:0005886">
    <property type="term" value="C:plasma membrane"/>
    <property type="evidence" value="ECO:0007669"/>
    <property type="project" value="UniProtKB-SubCell"/>
</dbReference>
<dbReference type="KEGG" id="fms:M1R53_00155"/>
<dbReference type="GO" id="GO:0035435">
    <property type="term" value="P:phosphate ion transmembrane transport"/>
    <property type="evidence" value="ECO:0007669"/>
    <property type="project" value="InterPro"/>
</dbReference>
<dbReference type="PROSITE" id="PS50928">
    <property type="entry name" value="ABC_TM1"/>
    <property type="match status" value="1"/>
</dbReference>
<gene>
    <name evidence="10" type="primary">pstA</name>
    <name evidence="10" type="ORF">M1R53_00155</name>
</gene>
<dbReference type="Gene3D" id="1.10.3720.10">
    <property type="entry name" value="MetI-like"/>
    <property type="match status" value="1"/>
</dbReference>
<name>A0A9E7DJW7_9FIRM</name>
<dbReference type="PANTHER" id="PTHR43470:SF3">
    <property type="entry name" value="PHOSPHATE TRANSPORT SYSTEM PERMEASE PROTEIN PSTA-RELATED"/>
    <property type="match status" value="1"/>
</dbReference>
<dbReference type="InterPro" id="IPR000515">
    <property type="entry name" value="MetI-like"/>
</dbReference>
<evidence type="ECO:0000256" key="7">
    <source>
        <dbReference type="ARBA" id="ARBA00023136"/>
    </source>
</evidence>
<dbReference type="NCBIfam" id="TIGR00974">
    <property type="entry name" value="3a0107s02c"/>
    <property type="match status" value="1"/>
</dbReference>
<evidence type="ECO:0000259" key="9">
    <source>
        <dbReference type="PROSITE" id="PS50928"/>
    </source>
</evidence>
<keyword evidence="7 8" id="KW-0472">Membrane</keyword>
<dbReference type="GO" id="GO:0005315">
    <property type="term" value="F:phosphate transmembrane transporter activity"/>
    <property type="evidence" value="ECO:0007669"/>
    <property type="project" value="InterPro"/>
</dbReference>
<evidence type="ECO:0000256" key="2">
    <source>
        <dbReference type="ARBA" id="ARBA00007069"/>
    </source>
</evidence>
<dbReference type="InterPro" id="IPR035906">
    <property type="entry name" value="MetI-like_sf"/>
</dbReference>
<feature type="transmembrane region" description="Helical" evidence="8">
    <location>
        <begin position="52"/>
        <end position="80"/>
    </location>
</feature>
<evidence type="ECO:0000256" key="8">
    <source>
        <dbReference type="RuleBase" id="RU363043"/>
    </source>
</evidence>
<dbReference type="RefSeq" id="WP_249242632.1">
    <property type="nucleotide sequence ID" value="NZ_CP096649.1"/>
</dbReference>
<comment type="similarity">
    <text evidence="2 8">Belongs to the binding-protein-dependent transport system permease family. CysTW subfamily.</text>
</comment>
<evidence type="ECO:0000256" key="3">
    <source>
        <dbReference type="ARBA" id="ARBA00022448"/>
    </source>
</evidence>
<accession>A0A9E7DJW7</accession>
<protein>
    <recommendedName>
        <fullName evidence="8">Phosphate transport system permease protein PstA</fullName>
    </recommendedName>
</protein>
<dbReference type="CDD" id="cd06261">
    <property type="entry name" value="TM_PBP2"/>
    <property type="match status" value="1"/>
</dbReference>
<feature type="domain" description="ABC transmembrane type-1" evidence="9">
    <location>
        <begin position="55"/>
        <end position="258"/>
    </location>
</feature>
<proteinExistence type="inferred from homology"/>
<comment type="subcellular location">
    <subcellularLocation>
        <location evidence="1 8">Cell membrane</location>
        <topology evidence="1 8">Multi-pass membrane protein</topology>
    </subcellularLocation>
</comment>